<keyword evidence="4" id="KW-1185">Reference proteome</keyword>
<evidence type="ECO:0000313" key="4">
    <source>
        <dbReference type="Proteomes" id="UP000245390"/>
    </source>
</evidence>
<gene>
    <name evidence="3" type="ORF">C8D95_101427</name>
</gene>
<dbReference type="Pfam" id="PF01206">
    <property type="entry name" value="TusA"/>
    <property type="match status" value="1"/>
</dbReference>
<comment type="caution">
    <text evidence="3">The sequence shown here is derived from an EMBL/GenBank/DDBJ whole genome shotgun (WGS) entry which is preliminary data.</text>
</comment>
<proteinExistence type="inferred from homology"/>
<dbReference type="SUPFAM" id="SSF64307">
    <property type="entry name" value="SirA-like"/>
    <property type="match status" value="1"/>
</dbReference>
<dbReference type="InterPro" id="IPR036868">
    <property type="entry name" value="TusA-like_sf"/>
</dbReference>
<dbReference type="PROSITE" id="PS01148">
    <property type="entry name" value="UPF0033"/>
    <property type="match status" value="1"/>
</dbReference>
<comment type="similarity">
    <text evidence="1">Belongs to the sulfur carrier protein TusA family.</text>
</comment>
<organism evidence="3 4">
    <name type="scientific">Silicimonas algicola</name>
    <dbReference type="NCBI Taxonomy" id="1826607"/>
    <lineage>
        <taxon>Bacteria</taxon>
        <taxon>Pseudomonadati</taxon>
        <taxon>Pseudomonadota</taxon>
        <taxon>Alphaproteobacteria</taxon>
        <taxon>Rhodobacterales</taxon>
        <taxon>Paracoccaceae</taxon>
    </lineage>
</organism>
<dbReference type="AlphaFoldDB" id="A0A316GDG4"/>
<feature type="domain" description="UPF0033" evidence="2">
    <location>
        <begin position="14"/>
        <end position="38"/>
    </location>
</feature>
<dbReference type="EMBL" id="QGGV01000001">
    <property type="protein sequence ID" value="PWK58613.1"/>
    <property type="molecule type" value="Genomic_DNA"/>
</dbReference>
<dbReference type="Gene3D" id="3.30.110.40">
    <property type="entry name" value="TusA-like domain"/>
    <property type="match status" value="1"/>
</dbReference>
<dbReference type="PANTHER" id="PTHR33279">
    <property type="entry name" value="SULFUR CARRIER PROTEIN YEDF-RELATED"/>
    <property type="match status" value="1"/>
</dbReference>
<evidence type="ECO:0000313" key="3">
    <source>
        <dbReference type="EMBL" id="PWK58613.1"/>
    </source>
</evidence>
<sequence length="82" mass="8785">MDPTDLRMTYDDDLDATGLLCPLPVLKAAKRLRGMASGAVLRVRADDPAAVIDVPHFCAEQGHTLMSSGDADGVQTYLIRKG</sequence>
<dbReference type="PANTHER" id="PTHR33279:SF6">
    <property type="entry name" value="SULFUR CARRIER PROTEIN YEDF-RELATED"/>
    <property type="match status" value="1"/>
</dbReference>
<evidence type="ECO:0000256" key="1">
    <source>
        <dbReference type="ARBA" id="ARBA00008984"/>
    </source>
</evidence>
<reference evidence="3 4" key="1">
    <citation type="submission" date="2018-05" db="EMBL/GenBank/DDBJ databases">
        <title>Genomic Encyclopedia of Type Strains, Phase IV (KMG-IV): sequencing the most valuable type-strain genomes for metagenomic binning, comparative biology and taxonomic classification.</title>
        <authorList>
            <person name="Goeker M."/>
        </authorList>
    </citation>
    <scope>NUCLEOTIDE SEQUENCE [LARGE SCALE GENOMIC DNA]</scope>
    <source>
        <strain evidence="3 4">DSM 103371</strain>
    </source>
</reference>
<dbReference type="Proteomes" id="UP000245390">
    <property type="component" value="Unassembled WGS sequence"/>
</dbReference>
<protein>
    <submittedName>
        <fullName evidence="3">tRNA 2-thiouridine synthesizing protein A</fullName>
    </submittedName>
</protein>
<dbReference type="InterPro" id="IPR001455">
    <property type="entry name" value="TusA-like"/>
</dbReference>
<accession>A0A316GDG4</accession>
<evidence type="ECO:0000259" key="2">
    <source>
        <dbReference type="PROSITE" id="PS01148"/>
    </source>
</evidence>
<name>A0A316GDG4_9RHOB</name>
<dbReference type="CDD" id="cd00291">
    <property type="entry name" value="SirA_YedF_YeeD"/>
    <property type="match status" value="1"/>
</dbReference>